<reference evidence="4" key="1">
    <citation type="submission" date="2019-11" db="EMBL/GenBank/DDBJ databases">
        <title>Isolation and characterization of a novel species in the genus Sulfuriferula.</title>
        <authorList>
            <person name="Mochizuki J."/>
            <person name="Kojima H."/>
            <person name="Fukui M."/>
        </authorList>
    </citation>
    <scope>NUCLEOTIDE SEQUENCE [LARGE SCALE GENOMIC DNA]</scope>
    <source>
        <strain evidence="4">SGTM</strain>
    </source>
</reference>
<keyword evidence="4" id="KW-1185">Reference proteome</keyword>
<evidence type="ECO:0000313" key="4">
    <source>
        <dbReference type="Proteomes" id="UP000463939"/>
    </source>
</evidence>
<gene>
    <name evidence="3" type="ORF">SFSGTM_01410</name>
</gene>
<name>A0A809S702_9PROT</name>
<feature type="domain" description="KfrA N-terminal DNA-binding" evidence="2">
    <location>
        <begin position="8"/>
        <end position="112"/>
    </location>
</feature>
<dbReference type="Proteomes" id="UP000463939">
    <property type="component" value="Chromosome"/>
</dbReference>
<feature type="coiled-coil region" evidence="1">
    <location>
        <begin position="113"/>
        <end position="147"/>
    </location>
</feature>
<sequence length="169" mass="18774">MCIEKYVKIVEEMLARNEKVTLQEVRRIAGKGSFSTISEAIKLVLTRGLIPVEVTGPVPEHLIEVTNELWQEACKLASSAVASERLALHSARVASQENLRELTALADTLAVQVDDLSLQVETLQVERDKLENRAQEAEISLKTMKQMVKDIGLKPVKPDNEKGQMVIEA</sequence>
<evidence type="ECO:0000313" key="3">
    <source>
        <dbReference type="EMBL" id="BBO99432.1"/>
    </source>
</evidence>
<organism evidence="3 4">
    <name type="scientific">Sulfuriferula nivalis</name>
    <dbReference type="NCBI Taxonomy" id="2675298"/>
    <lineage>
        <taxon>Bacteria</taxon>
        <taxon>Pseudomonadati</taxon>
        <taxon>Pseudomonadota</taxon>
        <taxon>Betaproteobacteria</taxon>
        <taxon>Nitrosomonadales</taxon>
        <taxon>Sulfuricellaceae</taxon>
        <taxon>Sulfuriferula</taxon>
    </lineage>
</organism>
<dbReference type="InterPro" id="IPR021104">
    <property type="entry name" value="KfrA_DNA-bd_N"/>
</dbReference>
<dbReference type="KEGG" id="sniv:SFSGTM_01410"/>
<dbReference type="AlphaFoldDB" id="A0A809S702"/>
<evidence type="ECO:0000259" key="2">
    <source>
        <dbReference type="Pfam" id="PF11740"/>
    </source>
</evidence>
<protein>
    <recommendedName>
        <fullName evidence="2">KfrA N-terminal DNA-binding domain-containing protein</fullName>
    </recommendedName>
</protein>
<accession>A0A809S702</accession>
<dbReference type="Pfam" id="PF11740">
    <property type="entry name" value="KfrA_N"/>
    <property type="match status" value="1"/>
</dbReference>
<dbReference type="EMBL" id="AP021881">
    <property type="protein sequence ID" value="BBO99432.1"/>
    <property type="molecule type" value="Genomic_DNA"/>
</dbReference>
<keyword evidence="1" id="KW-0175">Coiled coil</keyword>
<proteinExistence type="predicted"/>
<dbReference type="RefSeq" id="WP_162083486.1">
    <property type="nucleotide sequence ID" value="NZ_AP021881.1"/>
</dbReference>
<evidence type="ECO:0000256" key="1">
    <source>
        <dbReference type="SAM" id="Coils"/>
    </source>
</evidence>